<dbReference type="EMBL" id="CM055098">
    <property type="protein sequence ID" value="KAJ7550271.1"/>
    <property type="molecule type" value="Genomic_DNA"/>
</dbReference>
<gene>
    <name evidence="1" type="ORF">O6H91_07G091500</name>
</gene>
<keyword evidence="2" id="KW-1185">Reference proteome</keyword>
<dbReference type="Proteomes" id="UP001162992">
    <property type="component" value="Chromosome 7"/>
</dbReference>
<organism evidence="1 2">
    <name type="scientific">Diphasiastrum complanatum</name>
    <name type="common">Issler's clubmoss</name>
    <name type="synonym">Lycopodium complanatum</name>
    <dbReference type="NCBI Taxonomy" id="34168"/>
    <lineage>
        <taxon>Eukaryota</taxon>
        <taxon>Viridiplantae</taxon>
        <taxon>Streptophyta</taxon>
        <taxon>Embryophyta</taxon>
        <taxon>Tracheophyta</taxon>
        <taxon>Lycopodiopsida</taxon>
        <taxon>Lycopodiales</taxon>
        <taxon>Lycopodiaceae</taxon>
        <taxon>Lycopodioideae</taxon>
        <taxon>Diphasiastrum</taxon>
    </lineage>
</organism>
<name>A0ACC2D7J7_DIPCM</name>
<reference evidence="2" key="1">
    <citation type="journal article" date="2024" name="Proc. Natl. Acad. Sci. U.S.A.">
        <title>Extraordinary preservation of gene collinearity over three hundred million years revealed in homosporous lycophytes.</title>
        <authorList>
            <person name="Li C."/>
            <person name="Wickell D."/>
            <person name="Kuo L.Y."/>
            <person name="Chen X."/>
            <person name="Nie B."/>
            <person name="Liao X."/>
            <person name="Peng D."/>
            <person name="Ji J."/>
            <person name="Jenkins J."/>
            <person name="Williams M."/>
            <person name="Shu S."/>
            <person name="Plott C."/>
            <person name="Barry K."/>
            <person name="Rajasekar S."/>
            <person name="Grimwood J."/>
            <person name="Han X."/>
            <person name="Sun S."/>
            <person name="Hou Z."/>
            <person name="He W."/>
            <person name="Dai G."/>
            <person name="Sun C."/>
            <person name="Schmutz J."/>
            <person name="Leebens-Mack J.H."/>
            <person name="Li F.W."/>
            <person name="Wang L."/>
        </authorList>
    </citation>
    <scope>NUCLEOTIDE SEQUENCE [LARGE SCALE GENOMIC DNA]</scope>
    <source>
        <strain evidence="2">cv. PW_Plant_1</strain>
    </source>
</reference>
<sequence length="221" mass="24199">MLIQHLPMLSTKRIVLASASPRRAYILKSVGLQAEVISSTFDENLDKTMFVNPGDYAAETATHKAIEVSRRAIQAEDGSRADLIIGADTVVELDGKILEKPSDEEEAFRMLSTLRGRQHKVFTGVSLVFPFAAEPKIGQLPLVHSFWEETKVEFASFDDAVIRAYVATGEPMDKAGAYGIQGIGGTLVKSITGCFFNVMGFPIHRFSVELDNLVRLGALSH</sequence>
<proteinExistence type="predicted"/>
<evidence type="ECO:0000313" key="2">
    <source>
        <dbReference type="Proteomes" id="UP001162992"/>
    </source>
</evidence>
<accession>A0ACC2D7J7</accession>
<protein>
    <submittedName>
        <fullName evidence="1">Uncharacterized protein</fullName>
    </submittedName>
</protein>
<comment type="caution">
    <text evidence="1">The sequence shown here is derived from an EMBL/GenBank/DDBJ whole genome shotgun (WGS) entry which is preliminary data.</text>
</comment>
<evidence type="ECO:0000313" key="1">
    <source>
        <dbReference type="EMBL" id="KAJ7550271.1"/>
    </source>
</evidence>